<evidence type="ECO:0000313" key="2">
    <source>
        <dbReference type="EMBL" id="TDN97639.1"/>
    </source>
</evidence>
<evidence type="ECO:0000256" key="1">
    <source>
        <dbReference type="SAM" id="MobiDB-lite"/>
    </source>
</evidence>
<proteinExistence type="predicted"/>
<dbReference type="Proteomes" id="UP000294848">
    <property type="component" value="Unassembled WGS sequence"/>
</dbReference>
<protein>
    <submittedName>
        <fullName evidence="2">Uncharacterized protein</fullName>
    </submittedName>
</protein>
<reference evidence="2 3" key="1">
    <citation type="submission" date="2019-03" db="EMBL/GenBank/DDBJ databases">
        <title>Freshwater and sediment microbial communities from various areas in North America, analyzing microbe dynamics in response to fracking.</title>
        <authorList>
            <person name="Lamendella R."/>
        </authorList>
    </citation>
    <scope>NUCLEOTIDE SEQUENCE [LARGE SCALE GENOMIC DNA]</scope>
    <source>
        <strain evidence="2 3">114D</strain>
    </source>
</reference>
<accession>A0A4R6GQS4</accession>
<evidence type="ECO:0000313" key="3">
    <source>
        <dbReference type="Proteomes" id="UP000294848"/>
    </source>
</evidence>
<dbReference type="AlphaFoldDB" id="A0A4R6GQS4"/>
<comment type="caution">
    <text evidence="2">The sequence shown here is derived from an EMBL/GenBank/DDBJ whole genome shotgun (WGS) entry which is preliminary data.</text>
</comment>
<dbReference type="RefSeq" id="WP_166642768.1">
    <property type="nucleotide sequence ID" value="NZ_SNWI01000009.1"/>
</dbReference>
<feature type="region of interest" description="Disordered" evidence="1">
    <location>
        <begin position="1"/>
        <end position="20"/>
    </location>
</feature>
<sequence length="45" mass="4864">MNQSAALAKVQPSTEKDLTGNGIDKGEFVFFTTTNAIRHTIIPIS</sequence>
<dbReference type="EMBL" id="SNWI01000009">
    <property type="protein sequence ID" value="TDN97639.1"/>
    <property type="molecule type" value="Genomic_DNA"/>
</dbReference>
<gene>
    <name evidence="2" type="ORF">DET52_10941</name>
</gene>
<organism evidence="2 3">
    <name type="scientific">Sunxiuqinia elliptica</name>
    <dbReference type="NCBI Taxonomy" id="655355"/>
    <lineage>
        <taxon>Bacteria</taxon>
        <taxon>Pseudomonadati</taxon>
        <taxon>Bacteroidota</taxon>
        <taxon>Bacteroidia</taxon>
        <taxon>Marinilabiliales</taxon>
        <taxon>Prolixibacteraceae</taxon>
        <taxon>Sunxiuqinia</taxon>
    </lineage>
</organism>
<name>A0A4R6GQS4_9BACT</name>